<keyword evidence="4 9" id="KW-0812">Transmembrane</keyword>
<feature type="transmembrane region" description="Helical" evidence="9">
    <location>
        <begin position="20"/>
        <end position="41"/>
    </location>
</feature>
<keyword evidence="7 9" id="KW-0472">Membrane</keyword>
<dbReference type="Pfam" id="PF25539">
    <property type="entry name" value="Bestrophin_2"/>
    <property type="match status" value="1"/>
</dbReference>
<keyword evidence="3" id="KW-1003">Cell membrane</keyword>
<name>A0A0M6XMH2_9RHOB</name>
<evidence type="ECO:0000256" key="8">
    <source>
        <dbReference type="ARBA" id="ARBA00034708"/>
    </source>
</evidence>
<evidence type="ECO:0000256" key="6">
    <source>
        <dbReference type="ARBA" id="ARBA00023065"/>
    </source>
</evidence>
<dbReference type="InterPro" id="IPR044669">
    <property type="entry name" value="YneE/VCCN1/2-like"/>
</dbReference>
<dbReference type="GO" id="GO:0005886">
    <property type="term" value="C:plasma membrane"/>
    <property type="evidence" value="ECO:0007669"/>
    <property type="project" value="UniProtKB-SubCell"/>
</dbReference>
<dbReference type="Proteomes" id="UP000048908">
    <property type="component" value="Unassembled WGS sequence"/>
</dbReference>
<dbReference type="STRING" id="282197.SAMN04488517_105161"/>
<evidence type="ECO:0000256" key="9">
    <source>
        <dbReference type="SAM" id="Phobius"/>
    </source>
</evidence>
<keyword evidence="2" id="KW-0813">Transport</keyword>
<feature type="transmembrane region" description="Helical" evidence="9">
    <location>
        <begin position="218"/>
        <end position="248"/>
    </location>
</feature>
<protein>
    <submittedName>
        <fullName evidence="10">Putative membrane protein</fullName>
    </submittedName>
</protein>
<dbReference type="PANTHER" id="PTHR33281">
    <property type="entry name" value="UPF0187 PROTEIN YNEE"/>
    <property type="match status" value="1"/>
</dbReference>
<evidence type="ECO:0000313" key="10">
    <source>
        <dbReference type="EMBL" id="CTQ32279.1"/>
    </source>
</evidence>
<dbReference type="OrthoDB" id="445589at2"/>
<organism evidence="10 11">
    <name type="scientific">Jannaschia rubra</name>
    <dbReference type="NCBI Taxonomy" id="282197"/>
    <lineage>
        <taxon>Bacteria</taxon>
        <taxon>Pseudomonadati</taxon>
        <taxon>Pseudomonadota</taxon>
        <taxon>Alphaproteobacteria</taxon>
        <taxon>Rhodobacterales</taxon>
        <taxon>Roseobacteraceae</taxon>
        <taxon>Jannaschia</taxon>
    </lineage>
</organism>
<dbReference type="RefSeq" id="WP_055681740.1">
    <property type="nucleotide sequence ID" value="NZ_CXPG01000013.1"/>
</dbReference>
<accession>A0A0M6XMH2</accession>
<comment type="subcellular location">
    <subcellularLocation>
        <location evidence="1">Cell membrane</location>
        <topology evidence="1">Multi-pass membrane protein</topology>
    </subcellularLocation>
</comment>
<evidence type="ECO:0000313" key="11">
    <source>
        <dbReference type="Proteomes" id="UP000048908"/>
    </source>
</evidence>
<evidence type="ECO:0000256" key="5">
    <source>
        <dbReference type="ARBA" id="ARBA00022989"/>
    </source>
</evidence>
<keyword evidence="6" id="KW-0406">Ion transport</keyword>
<dbReference type="GO" id="GO:0005254">
    <property type="term" value="F:chloride channel activity"/>
    <property type="evidence" value="ECO:0007669"/>
    <property type="project" value="InterPro"/>
</dbReference>
<evidence type="ECO:0000256" key="4">
    <source>
        <dbReference type="ARBA" id="ARBA00022692"/>
    </source>
</evidence>
<gene>
    <name evidence="10" type="ORF">JAN5088_01042</name>
</gene>
<dbReference type="PANTHER" id="PTHR33281:SF19">
    <property type="entry name" value="VOLTAGE-DEPENDENT ANION CHANNEL-FORMING PROTEIN YNEE"/>
    <property type="match status" value="1"/>
</dbReference>
<comment type="similarity">
    <text evidence="8">Belongs to the anion channel-forming bestrophin (TC 1.A.46) family.</text>
</comment>
<evidence type="ECO:0000256" key="3">
    <source>
        <dbReference type="ARBA" id="ARBA00022475"/>
    </source>
</evidence>
<proteinExistence type="inferred from homology"/>
<dbReference type="AlphaFoldDB" id="A0A0M6XMH2"/>
<keyword evidence="5 9" id="KW-1133">Transmembrane helix</keyword>
<evidence type="ECO:0000256" key="2">
    <source>
        <dbReference type="ARBA" id="ARBA00022448"/>
    </source>
</evidence>
<evidence type="ECO:0000256" key="1">
    <source>
        <dbReference type="ARBA" id="ARBA00004651"/>
    </source>
</evidence>
<evidence type="ECO:0000256" key="7">
    <source>
        <dbReference type="ARBA" id="ARBA00023136"/>
    </source>
</evidence>
<dbReference type="EMBL" id="CXPG01000013">
    <property type="protein sequence ID" value="CTQ32279.1"/>
    <property type="molecule type" value="Genomic_DNA"/>
</dbReference>
<feature type="transmembrane region" description="Helical" evidence="9">
    <location>
        <begin position="47"/>
        <end position="69"/>
    </location>
</feature>
<sequence>MIIRDQPSALRLFLVMQGSVVPRIFGKIVAVALLSVAILLIDQRVVRLPRISVAAMSVFGVALSLFLGFRNNAAYDRWWEARKLWGGIIGGVRTLARDATIFLRDPADRADLLDHATAFAHLHRHALRGRGMPGPDDLSLEPEPAQAMLACRNPADAALRAAGERIGALRTSGDLSDFGQMTMARTLAELGTAQAGGERIATTPLPFVYSLLVRRTTYLYCFLLPFALIDAANWLTPVFVAAVAYTFFGLQTVTHELEHPFGIGANALPLDALCRVVDISVAEALGRPAPEPLRPVNYLLL</sequence>
<reference evidence="10 11" key="1">
    <citation type="submission" date="2015-07" db="EMBL/GenBank/DDBJ databases">
        <authorList>
            <person name="Noorani M."/>
        </authorList>
    </citation>
    <scope>NUCLEOTIDE SEQUENCE [LARGE SCALE GENOMIC DNA]</scope>
    <source>
        <strain evidence="10 11">CECT 5088</strain>
    </source>
</reference>
<keyword evidence="11" id="KW-1185">Reference proteome</keyword>